<keyword evidence="2" id="KW-1185">Reference proteome</keyword>
<evidence type="ECO:0008006" key="3">
    <source>
        <dbReference type="Google" id="ProtNLM"/>
    </source>
</evidence>
<dbReference type="AlphaFoldDB" id="A0A6F8XM00"/>
<name>A0A6F8XM00_9ACTN</name>
<protein>
    <recommendedName>
        <fullName evidence="3">SDR family oxidoreductase</fullName>
    </recommendedName>
</protein>
<reference evidence="1 2" key="1">
    <citation type="submission" date="2020-03" db="EMBL/GenBank/DDBJ databases">
        <title>Whole genome shotgun sequence of Phytohabitans flavus NBRC 107702.</title>
        <authorList>
            <person name="Komaki H."/>
            <person name="Tamura T."/>
        </authorList>
    </citation>
    <scope>NUCLEOTIDE SEQUENCE [LARGE SCALE GENOMIC DNA]</scope>
    <source>
        <strain evidence="1 2">NBRC 107702</strain>
    </source>
</reference>
<dbReference type="Proteomes" id="UP000502508">
    <property type="component" value="Chromosome"/>
</dbReference>
<accession>A0A6F8XM00</accession>
<evidence type="ECO:0000313" key="1">
    <source>
        <dbReference type="EMBL" id="BCB74833.1"/>
    </source>
</evidence>
<dbReference type="KEGG" id="pfla:Pflav_012430"/>
<dbReference type="InterPro" id="IPR036291">
    <property type="entry name" value="NAD(P)-bd_dom_sf"/>
</dbReference>
<gene>
    <name evidence="1" type="ORF">Pflav_012430</name>
</gene>
<dbReference type="SUPFAM" id="SSF51735">
    <property type="entry name" value="NAD(P)-binding Rossmann-fold domains"/>
    <property type="match status" value="1"/>
</dbReference>
<dbReference type="Pfam" id="PF13561">
    <property type="entry name" value="adh_short_C2"/>
    <property type="match status" value="1"/>
</dbReference>
<dbReference type="Gene3D" id="3.40.50.720">
    <property type="entry name" value="NAD(P)-binding Rossmann-like Domain"/>
    <property type="match status" value="1"/>
</dbReference>
<reference evidence="1 2" key="2">
    <citation type="submission" date="2020-03" db="EMBL/GenBank/DDBJ databases">
        <authorList>
            <person name="Ichikawa N."/>
            <person name="Kimura A."/>
            <person name="Kitahashi Y."/>
            <person name="Uohara A."/>
        </authorList>
    </citation>
    <scope>NUCLEOTIDE SEQUENCE [LARGE SCALE GENOMIC DNA]</scope>
    <source>
        <strain evidence="1 2">NBRC 107702</strain>
    </source>
</reference>
<organism evidence="1 2">
    <name type="scientific">Phytohabitans flavus</name>
    <dbReference type="NCBI Taxonomy" id="1076124"/>
    <lineage>
        <taxon>Bacteria</taxon>
        <taxon>Bacillati</taxon>
        <taxon>Actinomycetota</taxon>
        <taxon>Actinomycetes</taxon>
        <taxon>Micromonosporales</taxon>
        <taxon>Micromonosporaceae</taxon>
    </lineage>
</organism>
<proteinExistence type="predicted"/>
<dbReference type="EMBL" id="AP022870">
    <property type="protein sequence ID" value="BCB74833.1"/>
    <property type="molecule type" value="Genomic_DNA"/>
</dbReference>
<sequence>MAPGYIFTDLGEAELRLTASRLGIDQESALDTMLSEIPLARVGQPDDVGSAVAWLAGEGASFINGAVLPVSGGQPAGLN</sequence>
<dbReference type="InterPro" id="IPR002347">
    <property type="entry name" value="SDR_fam"/>
</dbReference>
<evidence type="ECO:0000313" key="2">
    <source>
        <dbReference type="Proteomes" id="UP000502508"/>
    </source>
</evidence>